<organism evidence="2 3">
    <name type="scientific">Panagrolaimus davidi</name>
    <dbReference type="NCBI Taxonomy" id="227884"/>
    <lineage>
        <taxon>Eukaryota</taxon>
        <taxon>Metazoa</taxon>
        <taxon>Ecdysozoa</taxon>
        <taxon>Nematoda</taxon>
        <taxon>Chromadorea</taxon>
        <taxon>Rhabditida</taxon>
        <taxon>Tylenchina</taxon>
        <taxon>Panagrolaimomorpha</taxon>
        <taxon>Panagrolaimoidea</taxon>
        <taxon>Panagrolaimidae</taxon>
        <taxon>Panagrolaimus</taxon>
    </lineage>
</organism>
<sequence length="112" mass="12008">MWIISTKTLKAWQRLICCNGCKGPNTQKYHTTMITTHPSVSGVNGSLTNGSNSVPLPNRYPLHPPSRNPPPAPPPTSSHYIPLSVMTTSGGGNNCASVTYTGSNDWKSSKIL</sequence>
<name>A0A914PGX6_9BILA</name>
<proteinExistence type="predicted"/>
<feature type="region of interest" description="Disordered" evidence="1">
    <location>
        <begin position="39"/>
        <end position="83"/>
    </location>
</feature>
<dbReference type="Proteomes" id="UP000887578">
    <property type="component" value="Unplaced"/>
</dbReference>
<feature type="compositionally biased region" description="Pro residues" evidence="1">
    <location>
        <begin position="62"/>
        <end position="76"/>
    </location>
</feature>
<dbReference type="WBParaSite" id="PDA_v2.g14865.t1">
    <property type="protein sequence ID" value="PDA_v2.g14865.t1"/>
    <property type="gene ID" value="PDA_v2.g14865"/>
</dbReference>
<accession>A0A914PGX6</accession>
<keyword evidence="2" id="KW-1185">Reference proteome</keyword>
<reference evidence="3" key="1">
    <citation type="submission" date="2022-11" db="UniProtKB">
        <authorList>
            <consortium name="WormBaseParasite"/>
        </authorList>
    </citation>
    <scope>IDENTIFICATION</scope>
</reference>
<protein>
    <submittedName>
        <fullName evidence="3">Uncharacterized protein</fullName>
    </submittedName>
</protein>
<evidence type="ECO:0000313" key="3">
    <source>
        <dbReference type="WBParaSite" id="PDA_v2.g14865.t1"/>
    </source>
</evidence>
<evidence type="ECO:0000313" key="2">
    <source>
        <dbReference type="Proteomes" id="UP000887578"/>
    </source>
</evidence>
<evidence type="ECO:0000256" key="1">
    <source>
        <dbReference type="SAM" id="MobiDB-lite"/>
    </source>
</evidence>
<feature type="compositionally biased region" description="Polar residues" evidence="1">
    <location>
        <begin position="39"/>
        <end position="55"/>
    </location>
</feature>
<dbReference type="AlphaFoldDB" id="A0A914PGX6"/>